<dbReference type="InterPro" id="IPR046544">
    <property type="entry name" value="GH146_SB_dom"/>
</dbReference>
<dbReference type="AlphaFoldDB" id="A0A8G2BV90"/>
<dbReference type="InterPro" id="IPR008928">
    <property type="entry name" value="6-hairpin_glycosidase_sf"/>
</dbReference>
<evidence type="ECO:0008006" key="8">
    <source>
        <dbReference type="Google" id="ProtNLM"/>
    </source>
</evidence>
<evidence type="ECO:0000259" key="3">
    <source>
        <dbReference type="Pfam" id="PF20620"/>
    </source>
</evidence>
<gene>
    <name evidence="6" type="ORF">SAMN05444001_10530</name>
</gene>
<dbReference type="InterPro" id="IPR049049">
    <property type="entry name" value="Beta-AFase-like_GH127_C"/>
</dbReference>
<dbReference type="PANTHER" id="PTHR43465:SF2">
    <property type="entry name" value="DUF1680 DOMAIN PROTEIN (AFU_ORTHOLOGUE AFUA_1G08910)"/>
    <property type="match status" value="1"/>
</dbReference>
<dbReference type="PANTHER" id="PTHR43465">
    <property type="entry name" value="DUF1680 DOMAIN PROTEIN (AFU_ORTHOLOGUE AFUA_1G08910)"/>
    <property type="match status" value="1"/>
</dbReference>
<dbReference type="Pfam" id="PF20737">
    <property type="entry name" value="Glyco_hydro127C"/>
    <property type="match status" value="1"/>
</dbReference>
<keyword evidence="7" id="KW-1185">Reference proteome</keyword>
<evidence type="ECO:0000259" key="5">
    <source>
        <dbReference type="Pfam" id="PF20737"/>
    </source>
</evidence>
<dbReference type="InterPro" id="IPR049174">
    <property type="entry name" value="Beta-AFase-like"/>
</dbReference>
<proteinExistence type="predicted"/>
<dbReference type="Pfam" id="PF07944">
    <property type="entry name" value="Beta-AFase-like_GH127_cat"/>
    <property type="match status" value="1"/>
</dbReference>
<feature type="domain" description="Non-reducing end beta-L-arabinofuranosidase-like GH127 catalytic" evidence="2">
    <location>
        <begin position="35"/>
        <end position="424"/>
    </location>
</feature>
<feature type="chain" id="PRO_5034982269" description="Glycoside hydrolase family 127 protein" evidence="1">
    <location>
        <begin position="21"/>
        <end position="801"/>
    </location>
</feature>
<evidence type="ECO:0000256" key="1">
    <source>
        <dbReference type="SAM" id="SignalP"/>
    </source>
</evidence>
<dbReference type="InterPro" id="IPR049046">
    <property type="entry name" value="Beta-AFase-like_GH127_middle"/>
</dbReference>
<sequence>MKKTITILVITLLSVFSGYAANEGKSKIHEVPFTSVHCTDNFWAPRIDTIRTKTIPYAFKRSEKAGYIDNFAIAGGLKQGKYQSAFPFDDAEVYKIAEGASYLLTVKKDPELEAYMDSIIAIIASAQEPDGYLFTNHTINNPLHPWVGKERWVQDWNLSHETFNAGELYEAAIAYYYATGKRSLLDVAIKNADLICSVFREGGLKIAPGHEVIEMALVRLYEATGDEKYLKQCRYFLESRGHKVFDKTSADIRKNGMYWQDHLPVTEQREAVGHAVRALYLYSGMADIALHMQDKAYLNAIDSIWSNIVGKKMYLTGGLGSTANNEAFGKNYELPNATAYCETCASIANCMFNLRMFKLHGDAKYIDVLERSLYNTVLSGISISGDMFFYPNVLETNKNGQERSLWFDCSCCPTNLSRFIPAVPGYIYAVDDKSIYANLFVSGSGEVQFNGRKVLLEQQTDYPWSGDVAITVNPVETNSFDLKIRIPGWAKESVVPSDLYSFVGKQKGNVQIFLNGKPYKYQQEKGYAIITNKWKKGDRVTVSFPMEPRQVITNDAVKTNNGLVAVERGPLVYCAEFVDNNGEVRNLSLPGKTSYEVKKRPDLMNGIYTIIAAGKKYTAKAGGKEIQSEDTRITFIPYYARAYRGAGEMKVWLPRNGEKIVSSLQEELRVVDEVLIGQEKSEAAHNLRGENTRADKSGGWRDAQDGWFSYDLKVLPDKPMELVLTYHSTDGGNRQFEIWVGDTKIAEQSLRTETFDLFIDHPYLLPEVLTRGREKVTVKLQALPGNIAGGIFGCKMRYVTK</sequence>
<dbReference type="SUPFAM" id="SSF48208">
    <property type="entry name" value="Six-hairpin glycosidases"/>
    <property type="match status" value="1"/>
</dbReference>
<accession>A0A8G2BV90</accession>
<reference evidence="6 7" key="1">
    <citation type="submission" date="2016-10" db="EMBL/GenBank/DDBJ databases">
        <authorList>
            <person name="Varghese N."/>
            <person name="Submissions S."/>
        </authorList>
    </citation>
    <scope>NUCLEOTIDE SEQUENCE [LARGE SCALE GENOMIC DNA]</scope>
    <source>
        <strain evidence="6 7">DSM 29073</strain>
    </source>
</reference>
<dbReference type="RefSeq" id="WP_103982813.1">
    <property type="nucleotide sequence ID" value="NZ_FNVS01000005.1"/>
</dbReference>
<evidence type="ECO:0000313" key="7">
    <source>
        <dbReference type="Proteomes" id="UP000236725"/>
    </source>
</evidence>
<dbReference type="EMBL" id="FNVS01000005">
    <property type="protein sequence ID" value="SEF70062.1"/>
    <property type="molecule type" value="Genomic_DNA"/>
</dbReference>
<dbReference type="Pfam" id="PF20736">
    <property type="entry name" value="Glyco_hydro127M"/>
    <property type="match status" value="1"/>
</dbReference>
<name>A0A8G2BV90_9BACT</name>
<dbReference type="InterPro" id="IPR012878">
    <property type="entry name" value="Beta-AFase-like_GH127_cat"/>
</dbReference>
<comment type="caution">
    <text evidence="6">The sequence shown here is derived from an EMBL/GenBank/DDBJ whole genome shotgun (WGS) entry which is preliminary data.</text>
</comment>
<evidence type="ECO:0000259" key="2">
    <source>
        <dbReference type="Pfam" id="PF07944"/>
    </source>
</evidence>
<keyword evidence="1" id="KW-0732">Signal</keyword>
<dbReference type="Pfam" id="PF20620">
    <property type="entry name" value="DUF6805"/>
    <property type="match status" value="1"/>
</dbReference>
<dbReference type="Proteomes" id="UP000236725">
    <property type="component" value="Unassembled WGS sequence"/>
</dbReference>
<feature type="signal peptide" evidence="1">
    <location>
        <begin position="1"/>
        <end position="20"/>
    </location>
</feature>
<evidence type="ECO:0000313" key="6">
    <source>
        <dbReference type="EMBL" id="SEF70062.1"/>
    </source>
</evidence>
<feature type="domain" description="Non-reducing end beta-L-arabinofuranosidase-like GH127 C-terminal" evidence="5">
    <location>
        <begin position="548"/>
        <end position="654"/>
    </location>
</feature>
<feature type="domain" description="Glycoside hydrolase GH146 substrate-binding" evidence="3">
    <location>
        <begin position="669"/>
        <end position="795"/>
    </location>
</feature>
<dbReference type="GO" id="GO:0005975">
    <property type="term" value="P:carbohydrate metabolic process"/>
    <property type="evidence" value="ECO:0007669"/>
    <property type="project" value="InterPro"/>
</dbReference>
<protein>
    <recommendedName>
        <fullName evidence="8">Glycoside hydrolase family 127 protein</fullName>
    </recommendedName>
</protein>
<organism evidence="6 7">
    <name type="scientific">Parabacteroides chinchillae</name>
    <dbReference type="NCBI Taxonomy" id="871327"/>
    <lineage>
        <taxon>Bacteria</taxon>
        <taxon>Pseudomonadati</taxon>
        <taxon>Bacteroidota</taxon>
        <taxon>Bacteroidia</taxon>
        <taxon>Bacteroidales</taxon>
        <taxon>Tannerellaceae</taxon>
        <taxon>Parabacteroides</taxon>
    </lineage>
</organism>
<feature type="domain" description="Non-reducing end beta-L-arabinofuranosidase-like GH127 middle" evidence="4">
    <location>
        <begin position="435"/>
        <end position="546"/>
    </location>
</feature>
<evidence type="ECO:0000259" key="4">
    <source>
        <dbReference type="Pfam" id="PF20736"/>
    </source>
</evidence>